<accession>A0A2P2PVZ3</accession>
<evidence type="ECO:0000313" key="1">
    <source>
        <dbReference type="EMBL" id="MBX58809.1"/>
    </source>
</evidence>
<sequence length="46" mass="5354">MDFVAAYLVTGIELIPTPQNRTHTNLRETMVLQMITRNGDYQKPYI</sequence>
<dbReference type="EMBL" id="GGEC01078325">
    <property type="protein sequence ID" value="MBX58809.1"/>
    <property type="molecule type" value="Transcribed_RNA"/>
</dbReference>
<reference evidence="1" key="1">
    <citation type="submission" date="2018-02" db="EMBL/GenBank/DDBJ databases">
        <title>Rhizophora mucronata_Transcriptome.</title>
        <authorList>
            <person name="Meera S.P."/>
            <person name="Sreeshan A."/>
            <person name="Augustine A."/>
        </authorList>
    </citation>
    <scope>NUCLEOTIDE SEQUENCE</scope>
    <source>
        <tissue evidence="1">Leaf</tissue>
    </source>
</reference>
<name>A0A2P2PVZ3_RHIMU</name>
<proteinExistence type="predicted"/>
<dbReference type="AlphaFoldDB" id="A0A2P2PVZ3"/>
<protein>
    <submittedName>
        <fullName evidence="1">Uncharacterized protein</fullName>
    </submittedName>
</protein>
<organism evidence="1">
    <name type="scientific">Rhizophora mucronata</name>
    <name type="common">Asiatic mangrove</name>
    <dbReference type="NCBI Taxonomy" id="61149"/>
    <lineage>
        <taxon>Eukaryota</taxon>
        <taxon>Viridiplantae</taxon>
        <taxon>Streptophyta</taxon>
        <taxon>Embryophyta</taxon>
        <taxon>Tracheophyta</taxon>
        <taxon>Spermatophyta</taxon>
        <taxon>Magnoliopsida</taxon>
        <taxon>eudicotyledons</taxon>
        <taxon>Gunneridae</taxon>
        <taxon>Pentapetalae</taxon>
        <taxon>rosids</taxon>
        <taxon>fabids</taxon>
        <taxon>Malpighiales</taxon>
        <taxon>Rhizophoraceae</taxon>
        <taxon>Rhizophora</taxon>
    </lineage>
</organism>